<gene>
    <name evidence="11" type="primary">lysC</name>
    <name evidence="11" type="ORF">FUAX_10860</name>
</gene>
<dbReference type="PANTHER" id="PTHR21499:SF59">
    <property type="entry name" value="ASPARTOKINASE"/>
    <property type="match status" value="1"/>
</dbReference>
<comment type="similarity">
    <text evidence="2 8">Belongs to the aspartokinase family.</text>
</comment>
<feature type="domain" description="Aspartate/glutamate/uridylate kinase" evidence="10">
    <location>
        <begin position="2"/>
        <end position="277"/>
    </location>
</feature>
<dbReference type="SUPFAM" id="SSF53633">
    <property type="entry name" value="Carbamate kinase-like"/>
    <property type="match status" value="1"/>
</dbReference>
<dbReference type="Pfam" id="PF00696">
    <property type="entry name" value="AA_kinase"/>
    <property type="match status" value="1"/>
</dbReference>
<organism evidence="11 12">
    <name type="scientific">Fulvitalea axinellae</name>
    <dbReference type="NCBI Taxonomy" id="1182444"/>
    <lineage>
        <taxon>Bacteria</taxon>
        <taxon>Pseudomonadati</taxon>
        <taxon>Bacteroidota</taxon>
        <taxon>Cytophagia</taxon>
        <taxon>Cytophagales</taxon>
        <taxon>Persicobacteraceae</taxon>
        <taxon>Fulvitalea</taxon>
    </lineage>
</organism>
<evidence type="ECO:0000256" key="6">
    <source>
        <dbReference type="ARBA" id="ARBA00022840"/>
    </source>
</evidence>
<dbReference type="RefSeq" id="WP_338393900.1">
    <property type="nucleotide sequence ID" value="NZ_AP025314.1"/>
</dbReference>
<dbReference type="GO" id="GO:0005524">
    <property type="term" value="F:ATP binding"/>
    <property type="evidence" value="ECO:0007669"/>
    <property type="project" value="UniProtKB-KW"/>
</dbReference>
<dbReference type="Proteomes" id="UP001348817">
    <property type="component" value="Chromosome"/>
</dbReference>
<dbReference type="GO" id="GO:0005829">
    <property type="term" value="C:cytosol"/>
    <property type="evidence" value="ECO:0007669"/>
    <property type="project" value="TreeGrafter"/>
</dbReference>
<keyword evidence="12" id="KW-1185">Reference proteome</keyword>
<evidence type="ECO:0000256" key="4">
    <source>
        <dbReference type="ARBA" id="ARBA00022741"/>
    </source>
</evidence>
<keyword evidence="4" id="KW-0547">Nucleotide-binding</keyword>
<dbReference type="InterPro" id="IPR001048">
    <property type="entry name" value="Asp/Glu/Uridylate_kinase"/>
</dbReference>
<dbReference type="Gene3D" id="1.20.120.1320">
    <property type="entry name" value="Aspartokinase, catalytic domain"/>
    <property type="match status" value="1"/>
</dbReference>
<dbReference type="InterPro" id="IPR042199">
    <property type="entry name" value="AsparK_Bifunc_asparK/hSer_DH"/>
</dbReference>
<keyword evidence="6" id="KW-0067">ATP-binding</keyword>
<dbReference type="KEGG" id="fax:FUAX_10860"/>
<keyword evidence="9" id="KW-0028">Amino-acid biosynthesis</keyword>
<keyword evidence="5 8" id="KW-0418">Kinase</keyword>
<dbReference type="Gene3D" id="3.40.1160.10">
    <property type="entry name" value="Acetylglutamate kinase-like"/>
    <property type="match status" value="1"/>
</dbReference>
<dbReference type="AlphaFoldDB" id="A0AAU9C9E8"/>
<dbReference type="PANTHER" id="PTHR21499">
    <property type="entry name" value="ASPARTATE KINASE"/>
    <property type="match status" value="1"/>
</dbReference>
<protein>
    <recommendedName>
        <fullName evidence="8">Aspartokinase</fullName>
        <ecNumber evidence="8">2.7.2.4</ecNumber>
    </recommendedName>
</protein>
<evidence type="ECO:0000256" key="5">
    <source>
        <dbReference type="ARBA" id="ARBA00022777"/>
    </source>
</evidence>
<dbReference type="GO" id="GO:0004072">
    <property type="term" value="F:aspartate kinase activity"/>
    <property type="evidence" value="ECO:0007669"/>
    <property type="project" value="UniProtKB-EC"/>
</dbReference>
<evidence type="ECO:0000256" key="3">
    <source>
        <dbReference type="ARBA" id="ARBA00022679"/>
    </source>
</evidence>
<dbReference type="GO" id="GO:0009090">
    <property type="term" value="P:homoserine biosynthetic process"/>
    <property type="evidence" value="ECO:0007669"/>
    <property type="project" value="TreeGrafter"/>
</dbReference>
<accession>A0AAU9C9E8</accession>
<evidence type="ECO:0000256" key="2">
    <source>
        <dbReference type="ARBA" id="ARBA00010122"/>
    </source>
</evidence>
<sequence>MRVFKFGGASVKSAEAVKNMGSIIQAHDNGPLIIVVSAMGKTTNALERVLELREAGKDYQREWQAVKDYHGNIIQDLFSSDENETFLAIESLFGHAELILRQTFAEQGKAYDQFVPYGELISTTIIAGYLRQLQLKAEWIDARRYIKTDSVFKDAKVRWEVTEELLKLNLPTILKENIVVTQGFVASDLSDNTTTLAREGSDFSAAIFAHCLNADSVTIWKDVPGILNADPKRISDTAKFEAISYREAAEMTFYGASVIHPKTIKPLANKNIPLKVRSFERPGEKGTVIHLKGSEQPIPCFMFKDKQALMVIRVKDLSFVQEESLRKIFHILAEHRIRINLTQNTAVSVSVCADWDSVKFQKAKQDLEKDFEMETHTELSLVTVKNPTSNALKAALANKEAVLEQRTKSLCQFVVSES</sequence>
<proteinExistence type="inferred from homology"/>
<evidence type="ECO:0000256" key="8">
    <source>
        <dbReference type="RuleBase" id="RU003448"/>
    </source>
</evidence>
<comment type="pathway">
    <text evidence="9">Amino-acid biosynthesis; L-threonine biosynthesis; L-threonine from L-aspartate: step 1/5.</text>
</comment>
<dbReference type="InterPro" id="IPR001341">
    <property type="entry name" value="Asp_kinase"/>
</dbReference>
<comment type="pathway">
    <text evidence="9">Amino-acid biosynthesis; L-methionine biosynthesis via de novo pathway; L-homoserine from L-aspartate: step 1/3.</text>
</comment>
<evidence type="ECO:0000256" key="9">
    <source>
        <dbReference type="RuleBase" id="RU004249"/>
    </source>
</evidence>
<evidence type="ECO:0000259" key="10">
    <source>
        <dbReference type="Pfam" id="PF00696"/>
    </source>
</evidence>
<keyword evidence="3 8" id="KW-0808">Transferase</keyword>
<dbReference type="SUPFAM" id="SSF55021">
    <property type="entry name" value="ACT-like"/>
    <property type="match status" value="1"/>
</dbReference>
<dbReference type="InterPro" id="IPR036393">
    <property type="entry name" value="AceGlu_kinase-like_sf"/>
</dbReference>
<evidence type="ECO:0000313" key="12">
    <source>
        <dbReference type="Proteomes" id="UP001348817"/>
    </source>
</evidence>
<evidence type="ECO:0000313" key="11">
    <source>
        <dbReference type="EMBL" id="BDD08654.1"/>
    </source>
</evidence>
<name>A0AAU9C9E8_9BACT</name>
<comment type="catalytic activity">
    <reaction evidence="7 8">
        <text>L-aspartate + ATP = 4-phospho-L-aspartate + ADP</text>
        <dbReference type="Rhea" id="RHEA:23776"/>
        <dbReference type="ChEBI" id="CHEBI:29991"/>
        <dbReference type="ChEBI" id="CHEBI:30616"/>
        <dbReference type="ChEBI" id="CHEBI:57535"/>
        <dbReference type="ChEBI" id="CHEBI:456216"/>
        <dbReference type="EC" id="2.7.2.4"/>
    </reaction>
</comment>
<dbReference type="EMBL" id="AP025314">
    <property type="protein sequence ID" value="BDD08654.1"/>
    <property type="molecule type" value="Genomic_DNA"/>
</dbReference>
<dbReference type="InterPro" id="IPR045865">
    <property type="entry name" value="ACT-like_dom_sf"/>
</dbReference>
<dbReference type="GO" id="GO:0009089">
    <property type="term" value="P:lysine biosynthetic process via diaminopimelate"/>
    <property type="evidence" value="ECO:0007669"/>
    <property type="project" value="TreeGrafter"/>
</dbReference>
<evidence type="ECO:0000256" key="7">
    <source>
        <dbReference type="ARBA" id="ARBA00047872"/>
    </source>
</evidence>
<reference evidence="11 12" key="1">
    <citation type="submission" date="2021-12" db="EMBL/GenBank/DDBJ databases">
        <title>Genome sequencing of bacteria with rrn-lacking chromosome and rrn-plasmid.</title>
        <authorList>
            <person name="Anda M."/>
            <person name="Iwasaki W."/>
        </authorList>
    </citation>
    <scope>NUCLEOTIDE SEQUENCE [LARGE SCALE GENOMIC DNA]</scope>
    <source>
        <strain evidence="11 12">DSM 100852</strain>
    </source>
</reference>
<evidence type="ECO:0000256" key="1">
    <source>
        <dbReference type="ARBA" id="ARBA00004766"/>
    </source>
</evidence>
<dbReference type="NCBIfam" id="TIGR00657">
    <property type="entry name" value="asp_kinases"/>
    <property type="match status" value="1"/>
</dbReference>
<dbReference type="EC" id="2.7.2.4" evidence="8"/>
<comment type="pathway">
    <text evidence="1 9">Amino-acid biosynthesis; L-lysine biosynthesis via DAP pathway; (S)-tetrahydrodipicolinate from L-aspartate: step 1/4.</text>
</comment>